<sequence length="199" mass="21611">MRKLDRYYINGEWVPAQGRKEALVINPATEEPCAVVALGQETDVDNAVKAARAAFDTYSQTSRADRIEILSRVIDAYKARLNDLAEAITEEMGAPKWLAASGQAGSGLGHLMTALKVLKTYKFEELRGNTQILKEPIGVCGFITPWNWPMNQIGCKLAPALATGCTVVWKPSEVSPLSADILMEVLHEAGLPAGVVNMI</sequence>
<dbReference type="PANTHER" id="PTHR42804">
    <property type="entry name" value="ALDEHYDE DEHYDROGENASE"/>
    <property type="match status" value="1"/>
</dbReference>
<keyword evidence="2" id="KW-0560">Oxidoreductase</keyword>
<dbReference type="PANTHER" id="PTHR42804:SF1">
    <property type="entry name" value="ALDEHYDE DEHYDROGENASE-RELATED"/>
    <property type="match status" value="1"/>
</dbReference>
<name>A0A7C5QZB1_9PROT</name>
<dbReference type="Proteomes" id="UP000885830">
    <property type="component" value="Unassembled WGS sequence"/>
</dbReference>
<evidence type="ECO:0000256" key="1">
    <source>
        <dbReference type="ARBA" id="ARBA00009986"/>
    </source>
</evidence>
<evidence type="ECO:0000259" key="3">
    <source>
        <dbReference type="Pfam" id="PF00171"/>
    </source>
</evidence>
<protein>
    <submittedName>
        <fullName evidence="4">Aldehyde dehydrogenase family protein</fullName>
    </submittedName>
</protein>
<reference evidence="4" key="1">
    <citation type="journal article" date="2020" name="mSystems">
        <title>Genome- and Community-Level Interaction Insights into Carbon Utilization and Element Cycling Functions of Hydrothermarchaeota in Hydrothermal Sediment.</title>
        <authorList>
            <person name="Zhou Z."/>
            <person name="Liu Y."/>
            <person name="Xu W."/>
            <person name="Pan J."/>
            <person name="Luo Z.H."/>
            <person name="Li M."/>
        </authorList>
    </citation>
    <scope>NUCLEOTIDE SEQUENCE [LARGE SCALE GENOMIC DNA]</scope>
    <source>
        <strain evidence="4">HyVt-485</strain>
    </source>
</reference>
<feature type="non-terminal residue" evidence="4">
    <location>
        <position position="199"/>
    </location>
</feature>
<dbReference type="AlphaFoldDB" id="A0A7C5QZB1"/>
<dbReference type="GO" id="GO:0016491">
    <property type="term" value="F:oxidoreductase activity"/>
    <property type="evidence" value="ECO:0007669"/>
    <property type="project" value="UniProtKB-KW"/>
</dbReference>
<comment type="caution">
    <text evidence="4">The sequence shown here is derived from an EMBL/GenBank/DDBJ whole genome shotgun (WGS) entry which is preliminary data.</text>
</comment>
<comment type="similarity">
    <text evidence="1">Belongs to the aldehyde dehydrogenase family.</text>
</comment>
<dbReference type="Gene3D" id="3.40.605.10">
    <property type="entry name" value="Aldehyde Dehydrogenase, Chain A, domain 1"/>
    <property type="match status" value="1"/>
</dbReference>
<dbReference type="InterPro" id="IPR016161">
    <property type="entry name" value="Ald_DH/histidinol_DH"/>
</dbReference>
<evidence type="ECO:0000313" key="4">
    <source>
        <dbReference type="EMBL" id="HHL42100.1"/>
    </source>
</evidence>
<dbReference type="Pfam" id="PF00171">
    <property type="entry name" value="Aldedh"/>
    <property type="match status" value="1"/>
</dbReference>
<dbReference type="InterPro" id="IPR016162">
    <property type="entry name" value="Ald_DH_N"/>
</dbReference>
<organism evidence="4">
    <name type="scientific">Hellea balneolensis</name>
    <dbReference type="NCBI Taxonomy" id="287478"/>
    <lineage>
        <taxon>Bacteria</taxon>
        <taxon>Pseudomonadati</taxon>
        <taxon>Pseudomonadota</taxon>
        <taxon>Alphaproteobacteria</taxon>
        <taxon>Maricaulales</taxon>
        <taxon>Robiginitomaculaceae</taxon>
        <taxon>Hellea</taxon>
    </lineage>
</organism>
<evidence type="ECO:0000256" key="2">
    <source>
        <dbReference type="ARBA" id="ARBA00023002"/>
    </source>
</evidence>
<accession>A0A7C5QZB1</accession>
<dbReference type="EMBL" id="DRMJ01000033">
    <property type="protein sequence ID" value="HHL42100.1"/>
    <property type="molecule type" value="Genomic_DNA"/>
</dbReference>
<dbReference type="SUPFAM" id="SSF53720">
    <property type="entry name" value="ALDH-like"/>
    <property type="match status" value="1"/>
</dbReference>
<feature type="domain" description="Aldehyde dehydrogenase" evidence="3">
    <location>
        <begin position="13"/>
        <end position="199"/>
    </location>
</feature>
<gene>
    <name evidence="4" type="ORF">ENJ42_00650</name>
</gene>
<proteinExistence type="inferred from homology"/>
<dbReference type="InterPro" id="IPR015590">
    <property type="entry name" value="Aldehyde_DH_dom"/>
</dbReference>